<keyword evidence="3" id="KW-0862">Zinc</keyword>
<proteinExistence type="predicted"/>
<feature type="domain" description="C2H2-type" evidence="5">
    <location>
        <begin position="479"/>
        <end position="506"/>
    </location>
</feature>
<organism evidence="7 8">
    <name type="scientific">Cylindrotheca closterium</name>
    <dbReference type="NCBI Taxonomy" id="2856"/>
    <lineage>
        <taxon>Eukaryota</taxon>
        <taxon>Sar</taxon>
        <taxon>Stramenopiles</taxon>
        <taxon>Ochrophyta</taxon>
        <taxon>Bacillariophyta</taxon>
        <taxon>Bacillariophyceae</taxon>
        <taxon>Bacillariophycidae</taxon>
        <taxon>Bacillariales</taxon>
        <taxon>Bacillariaceae</taxon>
        <taxon>Cylindrotheca</taxon>
    </lineage>
</organism>
<dbReference type="AlphaFoldDB" id="A0AAD2GD47"/>
<dbReference type="PROSITE" id="PS50157">
    <property type="entry name" value="ZINC_FINGER_C2H2_2"/>
    <property type="match status" value="1"/>
</dbReference>
<dbReference type="Proteomes" id="UP001295423">
    <property type="component" value="Unassembled WGS sequence"/>
</dbReference>
<dbReference type="Pfam" id="PF00641">
    <property type="entry name" value="Zn_ribbon_RanBP"/>
    <property type="match status" value="1"/>
</dbReference>
<dbReference type="PROSITE" id="PS00028">
    <property type="entry name" value="ZINC_FINGER_C2H2_1"/>
    <property type="match status" value="1"/>
</dbReference>
<evidence type="ECO:0000256" key="2">
    <source>
        <dbReference type="ARBA" id="ARBA00022771"/>
    </source>
</evidence>
<evidence type="ECO:0000256" key="1">
    <source>
        <dbReference type="ARBA" id="ARBA00022723"/>
    </source>
</evidence>
<dbReference type="InterPro" id="IPR036443">
    <property type="entry name" value="Znf_RanBP2_sf"/>
</dbReference>
<evidence type="ECO:0000256" key="3">
    <source>
        <dbReference type="ARBA" id="ARBA00022833"/>
    </source>
</evidence>
<dbReference type="Pfam" id="PF12224">
    <property type="entry name" value="Amidoligase_2"/>
    <property type="match status" value="1"/>
</dbReference>
<evidence type="ECO:0000259" key="6">
    <source>
        <dbReference type="PROSITE" id="PS50199"/>
    </source>
</evidence>
<evidence type="ECO:0000259" key="5">
    <source>
        <dbReference type="PROSITE" id="PS50157"/>
    </source>
</evidence>
<gene>
    <name evidence="7" type="ORF">CYCCA115_LOCUS23635</name>
</gene>
<feature type="domain" description="RanBP2-type" evidence="6">
    <location>
        <begin position="145"/>
        <end position="174"/>
    </location>
</feature>
<evidence type="ECO:0000256" key="4">
    <source>
        <dbReference type="PROSITE-ProRule" id="PRU00322"/>
    </source>
</evidence>
<dbReference type="PANTHER" id="PTHR36847:SF1">
    <property type="entry name" value="AMIDOLIGASE ENZYME"/>
    <property type="match status" value="1"/>
</dbReference>
<dbReference type="InterPro" id="IPR013087">
    <property type="entry name" value="Znf_C2H2_type"/>
</dbReference>
<dbReference type="SMART" id="SM00547">
    <property type="entry name" value="ZnF_RBZ"/>
    <property type="match status" value="1"/>
</dbReference>
<protein>
    <recommendedName>
        <fullName evidence="9">RanBP2-type domain-containing protein</fullName>
    </recommendedName>
</protein>
<keyword evidence="2 4" id="KW-0863">Zinc-finger</keyword>
<dbReference type="InterPro" id="IPR022025">
    <property type="entry name" value="Amidoligase_2"/>
</dbReference>
<evidence type="ECO:0000313" key="8">
    <source>
        <dbReference type="Proteomes" id="UP001295423"/>
    </source>
</evidence>
<accession>A0AAD2GD47</accession>
<sequence>MEEEDYLRRAIEESLKSYQAHEQEQENEGYARAFASHDETEQEAIHASLMSHASEPSSRLQLCPRNEGEAEILASLISHAETAIQASIMSHASERSARLQMEKIEDREIAAATQLSFVSSKKRRLVEQMNEIATEYTVDRSDGKRIGSWDCPLCTFVNQPYANKCSACDAKAPSHVLTFNPLPQIRFGLEIEIVVPDGHRDGFSLEKIARKLTSIGPEKVEFLGYTHATTRHWKIVTDSSIRGNDSDLCFELVSPVLLGDEGLNQLRSVMDNIRRIGVSTNASCGFHVHVDAEPGSPISSLEAMKSVSRCFVALENAFDLLVSFAENDSHGRNRRTNRNEYCQSNRMAFGQLSNRQLWNKISSTNHRKQLVKMMNPGWDRYRKLNLTNVTLHDRPSTYEFRHHGGVQDLQEAEAWVRLILSFCLNATKPCAMQKCLLPEESQVKDEVKALFDLVDCDGLEQLFMVDRKLFLEERNRNVWKCRICQKPFSNSRSLAQHCQAVGHSYS</sequence>
<dbReference type="GO" id="GO:0008270">
    <property type="term" value="F:zinc ion binding"/>
    <property type="evidence" value="ECO:0007669"/>
    <property type="project" value="UniProtKB-KW"/>
</dbReference>
<dbReference type="Gene3D" id="4.10.1060.10">
    <property type="entry name" value="Zinc finger, RanBP2-type"/>
    <property type="match status" value="1"/>
</dbReference>
<keyword evidence="1" id="KW-0479">Metal-binding</keyword>
<dbReference type="PANTHER" id="PTHR36847">
    <property type="entry name" value="AMIDOLIGASE ENZYME"/>
    <property type="match status" value="1"/>
</dbReference>
<dbReference type="EMBL" id="CAKOGP040002424">
    <property type="protein sequence ID" value="CAJ1969298.1"/>
    <property type="molecule type" value="Genomic_DNA"/>
</dbReference>
<evidence type="ECO:0008006" key="9">
    <source>
        <dbReference type="Google" id="ProtNLM"/>
    </source>
</evidence>
<keyword evidence="8" id="KW-1185">Reference proteome</keyword>
<evidence type="ECO:0000313" key="7">
    <source>
        <dbReference type="EMBL" id="CAJ1969298.1"/>
    </source>
</evidence>
<dbReference type="PROSITE" id="PS50199">
    <property type="entry name" value="ZF_RANBP2_2"/>
    <property type="match status" value="1"/>
</dbReference>
<dbReference type="PROSITE" id="PS01358">
    <property type="entry name" value="ZF_RANBP2_1"/>
    <property type="match status" value="1"/>
</dbReference>
<comment type="caution">
    <text evidence="7">The sequence shown here is derived from an EMBL/GenBank/DDBJ whole genome shotgun (WGS) entry which is preliminary data.</text>
</comment>
<reference evidence="7" key="1">
    <citation type="submission" date="2023-08" db="EMBL/GenBank/DDBJ databases">
        <authorList>
            <person name="Audoor S."/>
            <person name="Bilcke G."/>
        </authorList>
    </citation>
    <scope>NUCLEOTIDE SEQUENCE</scope>
</reference>
<name>A0AAD2GD47_9STRA</name>
<dbReference type="SUPFAM" id="SSF90209">
    <property type="entry name" value="Ran binding protein zinc finger-like"/>
    <property type="match status" value="1"/>
</dbReference>
<dbReference type="InterPro" id="IPR001876">
    <property type="entry name" value="Znf_RanBP2"/>
</dbReference>